<evidence type="ECO:0000256" key="2">
    <source>
        <dbReference type="ARBA" id="ARBA00022670"/>
    </source>
</evidence>
<keyword evidence="2" id="KW-0645">Protease</keyword>
<gene>
    <name evidence="5" type="ORF">QQS21_009811</name>
</gene>
<keyword evidence="6" id="KW-1185">Reference proteome</keyword>
<dbReference type="SUPFAM" id="SSF52317">
    <property type="entry name" value="Class I glutamine amidotransferase-like"/>
    <property type="match status" value="1"/>
</dbReference>
<dbReference type="GO" id="GO:0006508">
    <property type="term" value="P:proteolysis"/>
    <property type="evidence" value="ECO:0007669"/>
    <property type="project" value="UniProtKB-KW"/>
</dbReference>
<evidence type="ECO:0000256" key="3">
    <source>
        <dbReference type="ARBA" id="ARBA00022801"/>
    </source>
</evidence>
<name>A0AAJ0FXG9_9HYPO</name>
<comment type="similarity">
    <text evidence="1">Belongs to the peptidase S51 family.</text>
</comment>
<dbReference type="GO" id="GO:0008236">
    <property type="term" value="F:serine-type peptidase activity"/>
    <property type="evidence" value="ECO:0007669"/>
    <property type="project" value="UniProtKB-KW"/>
</dbReference>
<protein>
    <recommendedName>
        <fullName evidence="7">Peptidase E</fullName>
    </recommendedName>
</protein>
<evidence type="ECO:0000256" key="4">
    <source>
        <dbReference type="ARBA" id="ARBA00022825"/>
    </source>
</evidence>
<proteinExistence type="inferred from homology"/>
<dbReference type="Proteomes" id="UP001251528">
    <property type="component" value="Unassembled WGS sequence"/>
</dbReference>
<dbReference type="InterPro" id="IPR029062">
    <property type="entry name" value="Class_I_gatase-like"/>
</dbReference>
<dbReference type="InterPro" id="IPR005320">
    <property type="entry name" value="Peptidase_S51"/>
</dbReference>
<sequence>MIYLGGGGSSTDEENVFRAVFQSPPQRIIIWPFAQPETRWPGIKTWVQESVAPFGDFPSIGIGKEPGFGLDEADIIVIPGGNTFALLNYLQERGLVEQLRDFAQSGGTVYGGSAGAIILGADIEICDAGKGGMDNNEVGLKDASELGLLGGCVVHPHYEESWREHCERWSVEKGVVVIGIPERGGLTVGEEGKAVNLGPEDVWLFEAGVGERWAMGEERMMK</sequence>
<organism evidence="5 6">
    <name type="scientific">Conoideocrella luteorostrata</name>
    <dbReference type="NCBI Taxonomy" id="1105319"/>
    <lineage>
        <taxon>Eukaryota</taxon>
        <taxon>Fungi</taxon>
        <taxon>Dikarya</taxon>
        <taxon>Ascomycota</taxon>
        <taxon>Pezizomycotina</taxon>
        <taxon>Sordariomycetes</taxon>
        <taxon>Hypocreomycetidae</taxon>
        <taxon>Hypocreales</taxon>
        <taxon>Clavicipitaceae</taxon>
        <taxon>Conoideocrella</taxon>
    </lineage>
</organism>
<evidence type="ECO:0008006" key="7">
    <source>
        <dbReference type="Google" id="ProtNLM"/>
    </source>
</evidence>
<dbReference type="AlphaFoldDB" id="A0AAJ0FXG9"/>
<dbReference type="Gene3D" id="3.40.50.880">
    <property type="match status" value="1"/>
</dbReference>
<reference evidence="5" key="1">
    <citation type="submission" date="2023-06" db="EMBL/GenBank/DDBJ databases">
        <title>Conoideocrella luteorostrata (Hypocreales: Clavicipitaceae), a potential biocontrol fungus for elongate hemlock scale in United States Christmas tree production areas.</title>
        <authorList>
            <person name="Barrett H."/>
            <person name="Lovett B."/>
            <person name="Macias A.M."/>
            <person name="Stajich J.E."/>
            <person name="Kasson M.T."/>
        </authorList>
    </citation>
    <scope>NUCLEOTIDE SEQUENCE</scope>
    <source>
        <strain evidence="5">ARSEF 14590</strain>
    </source>
</reference>
<keyword evidence="3" id="KW-0378">Hydrolase</keyword>
<keyword evidence="4" id="KW-0720">Serine protease</keyword>
<comment type="caution">
    <text evidence="5">The sequence shown here is derived from an EMBL/GenBank/DDBJ whole genome shotgun (WGS) entry which is preliminary data.</text>
</comment>
<evidence type="ECO:0000256" key="1">
    <source>
        <dbReference type="ARBA" id="ARBA00006534"/>
    </source>
</evidence>
<accession>A0AAJ0FXG9</accession>
<dbReference type="Pfam" id="PF03575">
    <property type="entry name" value="Peptidase_S51"/>
    <property type="match status" value="1"/>
</dbReference>
<dbReference type="EMBL" id="JASWJB010000263">
    <property type="protein sequence ID" value="KAK2592500.1"/>
    <property type="molecule type" value="Genomic_DNA"/>
</dbReference>
<evidence type="ECO:0000313" key="6">
    <source>
        <dbReference type="Proteomes" id="UP001251528"/>
    </source>
</evidence>
<evidence type="ECO:0000313" key="5">
    <source>
        <dbReference type="EMBL" id="KAK2592500.1"/>
    </source>
</evidence>